<dbReference type="AlphaFoldDB" id="A0A370KFR6"/>
<dbReference type="InterPro" id="IPR001296">
    <property type="entry name" value="Glyco_trans_1"/>
</dbReference>
<dbReference type="PANTHER" id="PTHR12526">
    <property type="entry name" value="GLYCOSYLTRANSFERASE"/>
    <property type="match status" value="1"/>
</dbReference>
<dbReference type="EMBL" id="NAAC01000043">
    <property type="protein sequence ID" value="RDJ03297.1"/>
    <property type="molecule type" value="Genomic_DNA"/>
</dbReference>
<dbReference type="PANTHER" id="PTHR12526:SF630">
    <property type="entry name" value="GLYCOSYLTRANSFERASE"/>
    <property type="match status" value="1"/>
</dbReference>
<dbReference type="InterPro" id="IPR028098">
    <property type="entry name" value="Glyco_trans_4-like_N"/>
</dbReference>
<evidence type="ECO:0000313" key="3">
    <source>
        <dbReference type="EMBL" id="RDJ03297.1"/>
    </source>
</evidence>
<protein>
    <submittedName>
        <fullName evidence="3">Glycosyltransferase</fullName>
    </submittedName>
</protein>
<evidence type="ECO:0000259" key="1">
    <source>
        <dbReference type="Pfam" id="PF00534"/>
    </source>
</evidence>
<comment type="caution">
    <text evidence="3">The sequence shown here is derived from an EMBL/GenBank/DDBJ whole genome shotgun (WGS) entry which is preliminary data.</text>
</comment>
<keyword evidence="3" id="KW-0808">Transferase</keyword>
<dbReference type="Gene3D" id="3.40.50.2000">
    <property type="entry name" value="Glycogen Phosphorylase B"/>
    <property type="match status" value="2"/>
</dbReference>
<dbReference type="Pfam" id="PF13439">
    <property type="entry name" value="Glyco_transf_4"/>
    <property type="match status" value="1"/>
</dbReference>
<reference evidence="3 4" key="1">
    <citation type="submission" date="2017-03" db="EMBL/GenBank/DDBJ databases">
        <title>Genome analysis of Rhizobial strains effectives or ineffectives for nitrogen fixation isolated from bean seeds.</title>
        <authorList>
            <person name="Peralta H."/>
            <person name="Aguilar-Vera A."/>
            <person name="Mora Y."/>
            <person name="Vargas-Lagunas C."/>
            <person name="Girard L."/>
            <person name="Mora J."/>
        </authorList>
    </citation>
    <scope>NUCLEOTIDE SEQUENCE [LARGE SCALE GENOMIC DNA]</scope>
    <source>
        <strain evidence="3 4">CCGM3</strain>
    </source>
</reference>
<proteinExistence type="predicted"/>
<gene>
    <name evidence="3" type="ORF">B5K06_30345</name>
</gene>
<evidence type="ECO:0000313" key="4">
    <source>
        <dbReference type="Proteomes" id="UP000254939"/>
    </source>
</evidence>
<dbReference type="OrthoDB" id="9790710at2"/>
<dbReference type="Proteomes" id="UP000254939">
    <property type="component" value="Unassembled WGS sequence"/>
</dbReference>
<feature type="domain" description="Glycosyltransferase subfamily 4-like N-terminal" evidence="2">
    <location>
        <begin position="14"/>
        <end position="155"/>
    </location>
</feature>
<sequence length="366" mass="39475">MRILHVLNHTQRLNGHVHAAVDLACAQVAQGHDVCVASGGGDFDGLLKRKGVHTVFVDHKRSFPNLAKALVHLRSHIRSFHAEIVHAHMMTSAVLAFPVCRLSGIPLITTVHNEFEKSATLMGLGTRVIAVSDVVGASMQKRGVPSSRLRVVLNGTIGSARSDGRSEEPAPFISPSILFVGGLHPRKGLPDLLQALEIVHRSNPSAHLYIVGDGPYRDAYKDMASKLACASAVTFVGSTTDPYPYMLGADIFVLPSHADPAPLVLSEAREARCAVIGTQVDGIPQLLEHGDAGILVPPRDPSALAEALIQFVENPEKIDEWKARSQLRIEHLTIDRVARETMQVYISALGSRSPAEAAKMEQSNLV</sequence>
<feature type="domain" description="Glycosyl transferase family 1" evidence="1">
    <location>
        <begin position="175"/>
        <end position="325"/>
    </location>
</feature>
<accession>A0A370KFR6</accession>
<dbReference type="SUPFAM" id="SSF53756">
    <property type="entry name" value="UDP-Glycosyltransferase/glycogen phosphorylase"/>
    <property type="match status" value="1"/>
</dbReference>
<evidence type="ECO:0000259" key="2">
    <source>
        <dbReference type="Pfam" id="PF13439"/>
    </source>
</evidence>
<dbReference type="RefSeq" id="WP_114715595.1">
    <property type="nucleotide sequence ID" value="NZ_KZ857269.1"/>
</dbReference>
<dbReference type="GO" id="GO:0016757">
    <property type="term" value="F:glycosyltransferase activity"/>
    <property type="evidence" value="ECO:0007669"/>
    <property type="project" value="InterPro"/>
</dbReference>
<dbReference type="Pfam" id="PF00534">
    <property type="entry name" value="Glycos_transf_1"/>
    <property type="match status" value="1"/>
</dbReference>
<organism evidence="3 4">
    <name type="scientific">Rhizobium grahamii</name>
    <dbReference type="NCBI Taxonomy" id="1120045"/>
    <lineage>
        <taxon>Bacteria</taxon>
        <taxon>Pseudomonadati</taxon>
        <taxon>Pseudomonadota</taxon>
        <taxon>Alphaproteobacteria</taxon>
        <taxon>Hyphomicrobiales</taxon>
        <taxon>Rhizobiaceae</taxon>
        <taxon>Rhizobium/Agrobacterium group</taxon>
        <taxon>Rhizobium</taxon>
    </lineage>
</organism>
<name>A0A370KFR6_9HYPH</name>
<dbReference type="CDD" id="cd03801">
    <property type="entry name" value="GT4_PimA-like"/>
    <property type="match status" value="1"/>
</dbReference>